<dbReference type="NCBIfam" id="TIGR00174">
    <property type="entry name" value="miaA"/>
    <property type="match status" value="1"/>
</dbReference>
<evidence type="ECO:0000256" key="5">
    <source>
        <dbReference type="ARBA" id="ARBA00022694"/>
    </source>
</evidence>
<feature type="region of interest" description="Interaction with substrate tRNA" evidence="10">
    <location>
        <begin position="40"/>
        <end position="43"/>
    </location>
</feature>
<protein>
    <recommendedName>
        <fullName evidence="10">tRNA dimethylallyltransferase</fullName>
        <ecNumber evidence="10">2.5.1.75</ecNumber>
    </recommendedName>
    <alternativeName>
        <fullName evidence="10">Dimethylallyl diphosphate:tRNA dimethylallyltransferase</fullName>
        <shortName evidence="10">DMAPP:tRNA dimethylallyltransferase</shortName>
        <shortName evidence="10">DMATase</shortName>
    </alternativeName>
    <alternativeName>
        <fullName evidence="10">Isopentenyl-diphosphate:tRNA isopentenyltransferase</fullName>
        <shortName evidence="10">IPP transferase</shortName>
        <shortName evidence="10">IPPT</shortName>
        <shortName evidence="10">IPTase</shortName>
    </alternativeName>
</protein>
<keyword evidence="15" id="KW-1185">Reference proteome</keyword>
<feature type="binding site" evidence="10">
    <location>
        <begin position="15"/>
        <end position="22"/>
    </location>
    <ligand>
        <name>ATP</name>
        <dbReference type="ChEBI" id="CHEBI:30616"/>
    </ligand>
</feature>
<dbReference type="InterPro" id="IPR018022">
    <property type="entry name" value="IPT"/>
</dbReference>
<dbReference type="EMBL" id="JAHCVJ010000007">
    <property type="protein sequence ID" value="MBT0665908.1"/>
    <property type="molecule type" value="Genomic_DNA"/>
</dbReference>
<comment type="function">
    <text evidence="2 10 12">Catalyzes the transfer of a dimethylallyl group onto the adenine at position 37 in tRNAs that read codons beginning with uridine, leading to the formation of N6-(dimethylallyl)adenosine (i(6)A).</text>
</comment>
<sequence length="309" mass="35033">MLNNNNAINLVVVLGPTASGKTKLGVAIARLIGGEIISADSRQVFRSMDIGTGKDIVDYGDLPYHLIDIRDPSEEFSVFHFQRECLQAMADIQARNRVPVLVGGTGLYLESILNGYQLVEVPENQALRTELAGLPLESLCSRLVQAASSTHNTTDMLDRERLIRAIEIAEHAQRNKPEPLPEIRPLIFGIRWQRTTLRKRITDRLKERLAAGMVDEVKKLHDAGIPWERLDYFGLEYRFVARHLRGELNRNDLFQKLNSAIHDFAKRQDNWFRRMERNGTVINWLDGEGDPIAQALAILEQSPLDPHPC</sequence>
<evidence type="ECO:0000313" key="15">
    <source>
        <dbReference type="Proteomes" id="UP000811899"/>
    </source>
</evidence>
<evidence type="ECO:0000256" key="10">
    <source>
        <dbReference type="HAMAP-Rule" id="MF_00185"/>
    </source>
</evidence>
<feature type="site" description="Interaction with substrate tRNA" evidence="10">
    <location>
        <position position="128"/>
    </location>
</feature>
<dbReference type="AlphaFoldDB" id="A0AAW4L4U0"/>
<evidence type="ECO:0000256" key="12">
    <source>
        <dbReference type="RuleBase" id="RU003784"/>
    </source>
</evidence>
<dbReference type="GO" id="GO:0005524">
    <property type="term" value="F:ATP binding"/>
    <property type="evidence" value="ECO:0007669"/>
    <property type="project" value="UniProtKB-UniRule"/>
</dbReference>
<dbReference type="SUPFAM" id="SSF52540">
    <property type="entry name" value="P-loop containing nucleoside triphosphate hydrolases"/>
    <property type="match status" value="2"/>
</dbReference>
<evidence type="ECO:0000313" key="14">
    <source>
        <dbReference type="EMBL" id="MBT0665908.1"/>
    </source>
</evidence>
<evidence type="ECO:0000256" key="4">
    <source>
        <dbReference type="ARBA" id="ARBA00022679"/>
    </source>
</evidence>
<dbReference type="GO" id="GO:0052381">
    <property type="term" value="F:tRNA dimethylallyltransferase activity"/>
    <property type="evidence" value="ECO:0007669"/>
    <property type="project" value="UniProtKB-UniRule"/>
</dbReference>
<proteinExistence type="inferred from homology"/>
<dbReference type="Pfam" id="PF01715">
    <property type="entry name" value="IPPT"/>
    <property type="match status" value="1"/>
</dbReference>
<dbReference type="GO" id="GO:0006400">
    <property type="term" value="P:tRNA modification"/>
    <property type="evidence" value="ECO:0007669"/>
    <property type="project" value="TreeGrafter"/>
</dbReference>
<name>A0AAW4L4U0_9BACT</name>
<evidence type="ECO:0000256" key="7">
    <source>
        <dbReference type="ARBA" id="ARBA00022840"/>
    </source>
</evidence>
<evidence type="ECO:0000256" key="6">
    <source>
        <dbReference type="ARBA" id="ARBA00022741"/>
    </source>
</evidence>
<comment type="similarity">
    <text evidence="3 10 13">Belongs to the IPP transferase family.</text>
</comment>
<evidence type="ECO:0000256" key="13">
    <source>
        <dbReference type="RuleBase" id="RU003785"/>
    </source>
</evidence>
<dbReference type="InterPro" id="IPR027417">
    <property type="entry name" value="P-loop_NTPase"/>
</dbReference>
<keyword evidence="6 10" id="KW-0547">Nucleotide-binding</keyword>
<evidence type="ECO:0000256" key="2">
    <source>
        <dbReference type="ARBA" id="ARBA00003213"/>
    </source>
</evidence>
<comment type="cofactor">
    <cofactor evidence="1 10">
        <name>Mg(2+)</name>
        <dbReference type="ChEBI" id="CHEBI:18420"/>
    </cofactor>
</comment>
<evidence type="ECO:0000256" key="11">
    <source>
        <dbReference type="RuleBase" id="RU003783"/>
    </source>
</evidence>
<evidence type="ECO:0000256" key="3">
    <source>
        <dbReference type="ARBA" id="ARBA00005842"/>
    </source>
</evidence>
<keyword evidence="8 10" id="KW-0460">Magnesium</keyword>
<organism evidence="14 15">
    <name type="scientific">Geoanaerobacter pelophilus</name>
    <dbReference type="NCBI Taxonomy" id="60036"/>
    <lineage>
        <taxon>Bacteria</taxon>
        <taxon>Pseudomonadati</taxon>
        <taxon>Thermodesulfobacteriota</taxon>
        <taxon>Desulfuromonadia</taxon>
        <taxon>Geobacterales</taxon>
        <taxon>Geobacteraceae</taxon>
        <taxon>Geoanaerobacter</taxon>
    </lineage>
</organism>
<dbReference type="RefSeq" id="WP_214172673.1">
    <property type="nucleotide sequence ID" value="NZ_JAHCVJ010000007.1"/>
</dbReference>
<feature type="site" description="Interaction with substrate tRNA" evidence="10">
    <location>
        <position position="105"/>
    </location>
</feature>
<dbReference type="PANTHER" id="PTHR11088:SF60">
    <property type="entry name" value="TRNA DIMETHYLALLYLTRANSFERASE"/>
    <property type="match status" value="1"/>
</dbReference>
<comment type="catalytic activity">
    <reaction evidence="9 10 11">
        <text>adenosine(37) in tRNA + dimethylallyl diphosphate = N(6)-dimethylallyladenosine(37) in tRNA + diphosphate</text>
        <dbReference type="Rhea" id="RHEA:26482"/>
        <dbReference type="Rhea" id="RHEA-COMP:10162"/>
        <dbReference type="Rhea" id="RHEA-COMP:10375"/>
        <dbReference type="ChEBI" id="CHEBI:33019"/>
        <dbReference type="ChEBI" id="CHEBI:57623"/>
        <dbReference type="ChEBI" id="CHEBI:74411"/>
        <dbReference type="ChEBI" id="CHEBI:74415"/>
        <dbReference type="EC" id="2.5.1.75"/>
    </reaction>
</comment>
<comment type="caution">
    <text evidence="14">The sequence shown here is derived from an EMBL/GenBank/DDBJ whole genome shotgun (WGS) entry which is preliminary data.</text>
</comment>
<gene>
    <name evidence="10 14" type="primary">miaA</name>
    <name evidence="14" type="ORF">KI809_16480</name>
</gene>
<accession>A0AAW4L4U0</accession>
<keyword evidence="4 10" id="KW-0808">Transferase</keyword>
<feature type="binding site" evidence="10">
    <location>
        <begin position="17"/>
        <end position="22"/>
    </location>
    <ligand>
        <name>substrate</name>
    </ligand>
</feature>
<dbReference type="HAMAP" id="MF_00185">
    <property type="entry name" value="IPP_trans"/>
    <property type="match status" value="1"/>
</dbReference>
<evidence type="ECO:0000256" key="1">
    <source>
        <dbReference type="ARBA" id="ARBA00001946"/>
    </source>
</evidence>
<dbReference type="PANTHER" id="PTHR11088">
    <property type="entry name" value="TRNA DIMETHYLALLYLTRANSFERASE"/>
    <property type="match status" value="1"/>
</dbReference>
<keyword evidence="5 10" id="KW-0819">tRNA processing</keyword>
<dbReference type="Gene3D" id="3.40.50.300">
    <property type="entry name" value="P-loop containing nucleotide triphosphate hydrolases"/>
    <property type="match status" value="1"/>
</dbReference>
<keyword evidence="7 10" id="KW-0067">ATP-binding</keyword>
<dbReference type="InterPro" id="IPR039657">
    <property type="entry name" value="Dimethylallyltransferase"/>
</dbReference>
<dbReference type="Proteomes" id="UP000811899">
    <property type="component" value="Unassembled WGS sequence"/>
</dbReference>
<comment type="caution">
    <text evidence="10">Lacks conserved residue(s) required for the propagation of feature annotation.</text>
</comment>
<reference evidence="14 15" key="1">
    <citation type="submission" date="2021-05" db="EMBL/GenBank/DDBJ databases">
        <title>The draft genome of Geobacter pelophilus DSM 12255.</title>
        <authorList>
            <person name="Xu Z."/>
            <person name="Masuda Y."/>
            <person name="Itoh H."/>
            <person name="Senoo K."/>
        </authorList>
    </citation>
    <scope>NUCLEOTIDE SEQUENCE [LARGE SCALE GENOMIC DNA]</scope>
    <source>
        <strain evidence="14 15">DSM 12255</strain>
    </source>
</reference>
<evidence type="ECO:0000256" key="9">
    <source>
        <dbReference type="ARBA" id="ARBA00049563"/>
    </source>
</evidence>
<dbReference type="EC" id="2.5.1.75" evidence="10"/>
<comment type="subunit">
    <text evidence="10">Monomer.</text>
</comment>
<evidence type="ECO:0000256" key="8">
    <source>
        <dbReference type="ARBA" id="ARBA00022842"/>
    </source>
</evidence>